<keyword evidence="7" id="KW-0378">Hydrolase</keyword>
<evidence type="ECO:0000313" key="9">
    <source>
        <dbReference type="EMBL" id="KZN93870.1"/>
    </source>
</evidence>
<evidence type="ECO:0000256" key="4">
    <source>
        <dbReference type="ARBA" id="ARBA00038882"/>
    </source>
</evidence>
<dbReference type="AlphaFoldDB" id="A0A169X9B8"/>
<comment type="catalytic activity">
    <reaction evidence="3">
        <text>xyloglucan + H2O = xyloglucan oligosaccharides.</text>
        <dbReference type="EC" id="3.2.1.151"/>
    </reaction>
</comment>
<protein>
    <recommendedName>
        <fullName evidence="4">xyloglucan-specific endo-beta-1,4-glucanase</fullName>
        <ecNumber evidence="4">3.2.1.151</ecNumber>
    </recommendedName>
    <alternativeName>
        <fullName evidence="5">Xyloglucanase A</fullName>
    </alternativeName>
    <alternativeName>
        <fullName evidence="6">Xyloglucanendohydrolase A</fullName>
    </alternativeName>
</protein>
<name>A0A169X9B8_PENCH</name>
<keyword evidence="7" id="KW-0119">Carbohydrate metabolism</keyword>
<evidence type="ECO:0000256" key="6">
    <source>
        <dbReference type="ARBA" id="ARBA00043018"/>
    </source>
</evidence>
<sequence>MYKADRSPRLHSLRTSLNSDTNSNSHQSRTPVPTAKMKSFAPMTLLSLALAAMGDAASVRRAAEICEQYGTTKAGDFTVFNNLWNLDKDPNAKQCTGVDSSNGNTIAWHTKYSWGGEAKNEVKSFANAGLNFTPKVLSTVSSIKSAWEWSYSSTDIVADVAYDLFLSSTPDGSEEYEIMVWLAALGGAGPISSTGKTIATVNISGSEWDVWVGPNGQMTVYSFVAKSTMNKYDGDLLDFFKYLIKDQGLDSSKYLKTVQAGTEPFIGTADFTVPSYSVSVV</sequence>
<evidence type="ECO:0000256" key="7">
    <source>
        <dbReference type="RuleBase" id="RU361163"/>
    </source>
</evidence>
<dbReference type="GO" id="GO:0008810">
    <property type="term" value="F:cellulase activity"/>
    <property type="evidence" value="ECO:0007669"/>
    <property type="project" value="InterPro"/>
</dbReference>
<dbReference type="InterPro" id="IPR013320">
    <property type="entry name" value="ConA-like_dom_sf"/>
</dbReference>
<feature type="compositionally biased region" description="Polar residues" evidence="8">
    <location>
        <begin position="13"/>
        <end position="31"/>
    </location>
</feature>
<dbReference type="Pfam" id="PF01670">
    <property type="entry name" value="Glyco_hydro_12"/>
    <property type="match status" value="1"/>
</dbReference>
<keyword evidence="7" id="KW-0624">Polysaccharide degradation</keyword>
<dbReference type="Proteomes" id="UP000076449">
    <property type="component" value="Chromosome I"/>
</dbReference>
<dbReference type="GO" id="GO:0000272">
    <property type="term" value="P:polysaccharide catabolic process"/>
    <property type="evidence" value="ECO:0007669"/>
    <property type="project" value="UniProtKB-KW"/>
</dbReference>
<evidence type="ECO:0000256" key="1">
    <source>
        <dbReference type="ARBA" id="ARBA00005519"/>
    </source>
</evidence>
<dbReference type="InterPro" id="IPR002594">
    <property type="entry name" value="GH12"/>
</dbReference>
<dbReference type="EC" id="3.2.1.151" evidence="4"/>
<dbReference type="EMBL" id="CM002798">
    <property type="protein sequence ID" value="KZN93870.1"/>
    <property type="molecule type" value="Genomic_DNA"/>
</dbReference>
<dbReference type="InterPro" id="IPR013319">
    <property type="entry name" value="GH11/12"/>
</dbReference>
<reference evidence="9" key="1">
    <citation type="journal article" date="2014" name="Genome Announc.">
        <title>Complete sequencing and chromosome-scale genome assembly of the industrial progenitor strain P2niaD18 from the penicillin producer Penicillium chrysogenum.</title>
        <authorList>
            <person name="Specht T."/>
            <person name="Dahlmann T.A."/>
            <person name="Zadra I."/>
            <person name="Kurnsteiner H."/>
            <person name="Kuck U."/>
        </authorList>
    </citation>
    <scope>NUCLEOTIDE SEQUENCE [LARGE SCALE GENOMIC DNA]</scope>
    <source>
        <strain evidence="9">P2niaD18</strain>
    </source>
</reference>
<comment type="similarity">
    <text evidence="1 7">Belongs to the glycosyl hydrolase 12 (cellulase H) family.</text>
</comment>
<dbReference type="SUPFAM" id="SSF49899">
    <property type="entry name" value="Concanavalin A-like lectins/glucanases"/>
    <property type="match status" value="1"/>
</dbReference>
<dbReference type="PANTHER" id="PTHR34002">
    <property type="entry name" value="BLR1656 PROTEIN"/>
    <property type="match status" value="1"/>
</dbReference>
<proteinExistence type="inferred from homology"/>
<gene>
    <name evidence="9" type="ORF">EN45_040570</name>
</gene>
<organism evidence="9">
    <name type="scientific">Penicillium chrysogenum</name>
    <name type="common">Penicillium notatum</name>
    <dbReference type="NCBI Taxonomy" id="5076"/>
    <lineage>
        <taxon>Eukaryota</taxon>
        <taxon>Fungi</taxon>
        <taxon>Dikarya</taxon>
        <taxon>Ascomycota</taxon>
        <taxon>Pezizomycotina</taxon>
        <taxon>Eurotiomycetes</taxon>
        <taxon>Eurotiomycetidae</taxon>
        <taxon>Eurotiales</taxon>
        <taxon>Aspergillaceae</taxon>
        <taxon>Penicillium</taxon>
        <taxon>Penicillium chrysogenum species complex</taxon>
    </lineage>
</organism>
<accession>A0A169X9B8</accession>
<keyword evidence="7" id="KW-0326">Glycosidase</keyword>
<evidence type="ECO:0000256" key="2">
    <source>
        <dbReference type="ARBA" id="ARBA00022729"/>
    </source>
</evidence>
<evidence type="ECO:0000256" key="3">
    <source>
        <dbReference type="ARBA" id="ARBA00037012"/>
    </source>
</evidence>
<dbReference type="PANTHER" id="PTHR34002:SF9">
    <property type="entry name" value="XYLOGLUCAN-SPECIFIC ENDO-BETA-1,4-GLUCANASE A"/>
    <property type="match status" value="1"/>
</dbReference>
<dbReference type="Gene3D" id="2.60.120.180">
    <property type="match status" value="1"/>
</dbReference>
<evidence type="ECO:0000256" key="8">
    <source>
        <dbReference type="SAM" id="MobiDB-lite"/>
    </source>
</evidence>
<dbReference type="GO" id="GO:0033946">
    <property type="term" value="F:xyloglucan-specific endo-beta-1,4-glucanase activity"/>
    <property type="evidence" value="ECO:0007669"/>
    <property type="project" value="UniProtKB-EC"/>
</dbReference>
<feature type="region of interest" description="Disordered" evidence="8">
    <location>
        <begin position="1"/>
        <end position="36"/>
    </location>
</feature>
<evidence type="ECO:0000256" key="5">
    <source>
        <dbReference type="ARBA" id="ARBA00041304"/>
    </source>
</evidence>
<keyword evidence="2" id="KW-0732">Signal</keyword>